<sequence>MSRDESILKEIGRVLGVTLNFDEDGQCSLLFDQELFVSLSIWNDNTWFLSGLLLDSLPVEMGESFWRKVMILNCGVARDNVGNIVYSDDDNVLLLMDTITELSNVHAIIAHLERFVNRLEVLIKEFR</sequence>
<dbReference type="Pfam" id="PF05932">
    <property type="entry name" value="CesT"/>
    <property type="match status" value="1"/>
</dbReference>
<organism evidence="3">
    <name type="scientific">Salmonella enterica</name>
    <name type="common">Salmonella choleraesuis</name>
    <dbReference type="NCBI Taxonomy" id="28901"/>
    <lineage>
        <taxon>Bacteria</taxon>
        <taxon>Pseudomonadati</taxon>
        <taxon>Pseudomonadota</taxon>
        <taxon>Gammaproteobacteria</taxon>
        <taxon>Enterobacterales</taxon>
        <taxon>Enterobacteriaceae</taxon>
        <taxon>Salmonella</taxon>
    </lineage>
</organism>
<dbReference type="Gene3D" id="3.30.1460.10">
    <property type="match status" value="1"/>
</dbReference>
<comment type="similarity">
    <text evidence="1">Belongs to the CesT/SycH chaperone family.</text>
</comment>
<name>A0A759KBE8_SALER</name>
<gene>
    <name evidence="3" type="ORF">G8W59_004207</name>
</gene>
<evidence type="ECO:0000256" key="2">
    <source>
        <dbReference type="ARBA" id="ARBA00093795"/>
    </source>
</evidence>
<reference evidence="3" key="2">
    <citation type="submission" date="2020-02" db="EMBL/GenBank/DDBJ databases">
        <authorList>
            <consortium name="NCBI Pathogen Detection Project"/>
        </authorList>
    </citation>
    <scope>NUCLEOTIDE SEQUENCE</scope>
    <source>
        <strain evidence="3">MA.CK_94/00000542</strain>
    </source>
</reference>
<evidence type="ECO:0000313" key="3">
    <source>
        <dbReference type="EMBL" id="HAG1892143.1"/>
    </source>
</evidence>
<protein>
    <recommendedName>
        <fullName evidence="2">Tir chaperone</fullName>
    </recommendedName>
</protein>
<accession>A0A759KBE8</accession>
<dbReference type="AlphaFoldDB" id="A0A759KBE8"/>
<proteinExistence type="inferred from homology"/>
<dbReference type="InterPro" id="IPR010261">
    <property type="entry name" value="Tir_chaperone"/>
</dbReference>
<dbReference type="SUPFAM" id="SSF69635">
    <property type="entry name" value="Type III secretory system chaperone-like"/>
    <property type="match status" value="1"/>
</dbReference>
<reference evidence="3" key="1">
    <citation type="journal article" date="2018" name="Genome Biol.">
        <title>SKESA: strategic k-mer extension for scrupulous assemblies.</title>
        <authorList>
            <person name="Souvorov A."/>
            <person name="Agarwala R."/>
            <person name="Lipman D.J."/>
        </authorList>
    </citation>
    <scope>NUCLEOTIDE SEQUENCE</scope>
    <source>
        <strain evidence="3">MA.CK_94/00000542</strain>
    </source>
</reference>
<dbReference type="EMBL" id="DAAXOJ010000008">
    <property type="protein sequence ID" value="HAG1892143.1"/>
    <property type="molecule type" value="Genomic_DNA"/>
</dbReference>
<dbReference type="GO" id="GO:0030254">
    <property type="term" value="P:protein secretion by the type III secretion system"/>
    <property type="evidence" value="ECO:0007669"/>
    <property type="project" value="InterPro"/>
</dbReference>
<comment type="caution">
    <text evidence="3">The sequence shown here is derived from an EMBL/GenBank/DDBJ whole genome shotgun (WGS) entry which is preliminary data.</text>
</comment>
<evidence type="ECO:0000256" key="1">
    <source>
        <dbReference type="ARBA" id="ARBA00093771"/>
    </source>
</evidence>